<accession>A0A173GD72</accession>
<evidence type="ECO:0000313" key="8">
    <source>
        <dbReference type="Proteomes" id="UP000222975"/>
    </source>
</evidence>
<dbReference type="GO" id="GO:0046452">
    <property type="term" value="P:dihydrofolate metabolic process"/>
    <property type="evidence" value="ECO:0007669"/>
    <property type="project" value="TreeGrafter"/>
</dbReference>
<evidence type="ECO:0000259" key="6">
    <source>
        <dbReference type="PROSITE" id="PS51330"/>
    </source>
</evidence>
<dbReference type="GO" id="GO:0046655">
    <property type="term" value="P:folic acid metabolic process"/>
    <property type="evidence" value="ECO:0007669"/>
    <property type="project" value="TreeGrafter"/>
</dbReference>
<protein>
    <recommendedName>
        <fullName evidence="2">dihydrofolate reductase</fullName>
        <ecNumber evidence="2">1.5.1.3</ecNumber>
    </recommendedName>
</protein>
<dbReference type="InterPro" id="IPR001796">
    <property type="entry name" value="DHFR_dom"/>
</dbReference>
<keyword evidence="3" id="KW-0554">One-carbon metabolism</keyword>
<evidence type="ECO:0000256" key="3">
    <source>
        <dbReference type="ARBA" id="ARBA00022563"/>
    </source>
</evidence>
<evidence type="ECO:0000256" key="5">
    <source>
        <dbReference type="ARBA" id="ARBA00023002"/>
    </source>
</evidence>
<sequence length="546" mass="61782">MHIQDMTFHLRVDTHVNPGPTYNTLRLVNQDEAVVIEHPITIGALNDMSNGGDYDSDEFKKAAAAFLYTAYLYTRDYPEGKGAASYDFHRTAGIILAQYLDEEHLGEFEPDDWNREEIRVPGNPAGVSAFVFSNDGSDINIRIYRQDRGLVNERLFTYSDEETVPSIEEMLAQWDADVAPTADPVQENAASISFGDVSFIYTLDMSKEGREQRKAIMQVVIGDRLVAQQKVHENTQPLMYYMMEVFNMLALRMTVGPVEGINAQDRVTLLTAISGFVGGHLAMPDQVQIAEGMQYMHEGAISDEVTYMVSHQLIADNHLRATYQFNTVVDETMRRSITMCDEVSYLENPMSPQAFFTAYQADLSRELKLSRMFDIAMIAAIDRGQGLGKDNELLYRIKEDMKYFKEMTLHSPVIMGRKTYESLPNPLVDRLNIVITTAPTNTYTTRSGVVFVNSKEEALLHAKGYLAEHGGDKIWIIGGASIYAAFLPDAKEIHLTTIGTEREDADTFFPEVDLRQFNAARQFEEDQVFEREGETFGYNRVILTRK</sequence>
<dbReference type="GO" id="GO:0046654">
    <property type="term" value="P:tetrahydrofolate biosynthetic process"/>
    <property type="evidence" value="ECO:0007669"/>
    <property type="project" value="InterPro"/>
</dbReference>
<gene>
    <name evidence="7" type="ORF">SIMMY50_125</name>
</gene>
<dbReference type="InterPro" id="IPR012259">
    <property type="entry name" value="DHFR"/>
</dbReference>
<name>A0A173GD72_9CAUD</name>
<dbReference type="PANTHER" id="PTHR48069">
    <property type="entry name" value="DIHYDROFOLATE REDUCTASE"/>
    <property type="match status" value="1"/>
</dbReference>
<dbReference type="SUPFAM" id="SSF53597">
    <property type="entry name" value="Dihydrofolate reductase-like"/>
    <property type="match status" value="1"/>
</dbReference>
<evidence type="ECO:0000313" key="7">
    <source>
        <dbReference type="EMBL" id="ANH51587.1"/>
    </source>
</evidence>
<keyword evidence="8" id="KW-1185">Reference proteome</keyword>
<reference evidence="8" key="1">
    <citation type="submission" date="2016-03" db="EMBL/GenBank/DDBJ databases">
        <authorList>
            <person name="Sharma R."/>
            <person name="Simister A.R."/>
            <person name="Berg J.A."/>
            <person name="Jensen G.L."/>
            <person name="Keele B.R."/>
            <person name="Ward M.E.H."/>
            <person name="Breakwell D.P."/>
            <person name="Hope S."/>
            <person name="Grose J.H."/>
        </authorList>
    </citation>
    <scope>NUCLEOTIDE SEQUENCE [LARGE SCALE GENOMIC DNA]</scope>
</reference>
<dbReference type="GO" id="GO:0050661">
    <property type="term" value="F:NADP binding"/>
    <property type="evidence" value="ECO:0007669"/>
    <property type="project" value="InterPro"/>
</dbReference>
<keyword evidence="5" id="KW-0560">Oxidoreductase</keyword>
<dbReference type="GO" id="GO:0004146">
    <property type="term" value="F:dihydrofolate reductase activity"/>
    <property type="evidence" value="ECO:0007669"/>
    <property type="project" value="UniProtKB-EC"/>
</dbReference>
<evidence type="ECO:0000256" key="4">
    <source>
        <dbReference type="ARBA" id="ARBA00022857"/>
    </source>
</evidence>
<evidence type="ECO:0000256" key="2">
    <source>
        <dbReference type="ARBA" id="ARBA00012856"/>
    </source>
</evidence>
<dbReference type="PROSITE" id="PS51330">
    <property type="entry name" value="DHFR_2"/>
    <property type="match status" value="1"/>
</dbReference>
<dbReference type="InterPro" id="IPR024072">
    <property type="entry name" value="DHFR-like_dom_sf"/>
</dbReference>
<keyword evidence="4" id="KW-0521">NADP</keyword>
<dbReference type="CDD" id="cd00209">
    <property type="entry name" value="DHFR"/>
    <property type="match status" value="1"/>
</dbReference>
<dbReference type="GO" id="GO:0006730">
    <property type="term" value="P:one-carbon metabolic process"/>
    <property type="evidence" value="ECO:0007669"/>
    <property type="project" value="UniProtKB-KW"/>
</dbReference>
<dbReference type="EC" id="1.5.1.3" evidence="2"/>
<feature type="domain" description="DHFR" evidence="6">
    <location>
        <begin position="374"/>
        <end position="545"/>
    </location>
</feature>
<dbReference type="Gene3D" id="3.40.430.10">
    <property type="entry name" value="Dihydrofolate Reductase, subunit A"/>
    <property type="match status" value="1"/>
</dbReference>
<evidence type="ECO:0000256" key="1">
    <source>
        <dbReference type="ARBA" id="ARBA00004903"/>
    </source>
</evidence>
<organism evidence="7 8">
    <name type="scientific">Erwinia phage vB_EamM_Simmy50</name>
    <dbReference type="NCBI Taxonomy" id="1815988"/>
    <lineage>
        <taxon>Viruses</taxon>
        <taxon>Duplodnaviria</taxon>
        <taxon>Heunggongvirae</taxon>
        <taxon>Uroviricota</taxon>
        <taxon>Caudoviricetes</taxon>
        <taxon>Chimalliviridae</taxon>
        <taxon>Agricanvirus</taxon>
        <taxon>Agricanvirus simmy50</taxon>
    </lineage>
</organism>
<dbReference type="PRINTS" id="PR00070">
    <property type="entry name" value="DHFR"/>
</dbReference>
<dbReference type="Pfam" id="PF00186">
    <property type="entry name" value="DHFR_1"/>
    <property type="match status" value="1"/>
</dbReference>
<dbReference type="EMBL" id="KU886223">
    <property type="protein sequence ID" value="ANH51587.1"/>
    <property type="molecule type" value="Genomic_DNA"/>
</dbReference>
<comment type="pathway">
    <text evidence="1">Cofactor biosynthesis; tetrahydrofolate biosynthesis; 5,6,7,8-tetrahydrofolate from 7,8-dihydrofolate: step 1/1.</text>
</comment>
<proteinExistence type="predicted"/>
<dbReference type="Proteomes" id="UP000222975">
    <property type="component" value="Segment"/>
</dbReference>
<dbReference type="PANTHER" id="PTHR48069:SF3">
    <property type="entry name" value="DIHYDROFOLATE REDUCTASE"/>
    <property type="match status" value="1"/>
</dbReference>